<name>A0A8T0CR96_CORYI</name>
<dbReference type="InterPro" id="IPR004320">
    <property type="entry name" value="BPS1_pln"/>
</dbReference>
<dbReference type="GO" id="GO:0048364">
    <property type="term" value="P:root development"/>
    <property type="evidence" value="ECO:0007669"/>
    <property type="project" value="InterPro"/>
</dbReference>
<accession>A0A8T0CR96</accession>
<dbReference type="AlphaFoldDB" id="A0A8T0CR96"/>
<keyword evidence="2" id="KW-1185">Reference proteome</keyword>
<proteinExistence type="predicted"/>
<evidence type="ECO:0000313" key="1">
    <source>
        <dbReference type="EMBL" id="KAF7848415.1"/>
    </source>
</evidence>
<organism evidence="1 2">
    <name type="scientific">Corymbia citriodora subsp. variegata</name>
    <dbReference type="NCBI Taxonomy" id="360336"/>
    <lineage>
        <taxon>Eukaryota</taxon>
        <taxon>Viridiplantae</taxon>
        <taxon>Streptophyta</taxon>
        <taxon>Embryophyta</taxon>
        <taxon>Tracheophyta</taxon>
        <taxon>Spermatophyta</taxon>
        <taxon>Magnoliopsida</taxon>
        <taxon>eudicotyledons</taxon>
        <taxon>Gunneridae</taxon>
        <taxon>Pentapetalae</taxon>
        <taxon>rosids</taxon>
        <taxon>malvids</taxon>
        <taxon>Myrtales</taxon>
        <taxon>Myrtaceae</taxon>
        <taxon>Myrtoideae</taxon>
        <taxon>Eucalypteae</taxon>
        <taxon>Corymbia</taxon>
    </lineage>
</organism>
<sequence>MKKPGMATFSPVAKRRYKNRSISLPARSHPSARKIEEELDKLRSWREAPLLCSNKAEELLQGLLGLSELYTCIADFLDLPSTRRALGQSRHEMWLDGLLQTSINYLDMCGRIQDAISSLKGIVRELQSILRRSKVRILDVENDVDGYVSFRKGMRKEIARSQAMLKQQEHNMFQAFTPLLLDDDLCAATSVLSEANVIADSVFRKLLLFLSSSISKLKPSKWSMVSKSVLKRVMVCDDDDRRPSMGPNELESVDMELTRLLESTSSKHIESERIESANLKLQALSDCIEGLESGLERLFRHLIHTRVCLLNLFSG</sequence>
<dbReference type="PANTHER" id="PTHR33070:SF116">
    <property type="entry name" value="DUF241 DOMAIN PROTEIN"/>
    <property type="match status" value="1"/>
</dbReference>
<evidence type="ECO:0000313" key="2">
    <source>
        <dbReference type="Proteomes" id="UP000806378"/>
    </source>
</evidence>
<dbReference type="GO" id="GO:0048367">
    <property type="term" value="P:shoot system development"/>
    <property type="evidence" value="ECO:0007669"/>
    <property type="project" value="InterPro"/>
</dbReference>
<gene>
    <name evidence="1" type="ORF">BT93_L1960</name>
</gene>
<dbReference type="EMBL" id="MU090131">
    <property type="protein sequence ID" value="KAF7848415.1"/>
    <property type="molecule type" value="Genomic_DNA"/>
</dbReference>
<protein>
    <submittedName>
        <fullName evidence="1">Uncharacterized protein</fullName>
    </submittedName>
</protein>
<dbReference type="Pfam" id="PF03087">
    <property type="entry name" value="BPS1"/>
    <property type="match status" value="1"/>
</dbReference>
<dbReference type="OrthoDB" id="1701699at2759"/>
<dbReference type="PANTHER" id="PTHR33070">
    <property type="entry name" value="OS06G0725500 PROTEIN"/>
    <property type="match status" value="1"/>
</dbReference>
<comment type="caution">
    <text evidence="1">The sequence shown here is derived from an EMBL/GenBank/DDBJ whole genome shotgun (WGS) entry which is preliminary data.</text>
</comment>
<dbReference type="Gramene" id="rna-gnl|WGS:JABURB|Cocit.L1960.1">
    <property type="protein sequence ID" value="cds-KAF7848415.1"/>
    <property type="gene ID" value="gene-BT93_L1960"/>
</dbReference>
<reference evidence="1" key="1">
    <citation type="submission" date="2020-05" db="EMBL/GenBank/DDBJ databases">
        <title>WGS assembly of Corymbia citriodora subspecies variegata.</title>
        <authorList>
            <person name="Barry K."/>
            <person name="Hundley H."/>
            <person name="Shu S."/>
            <person name="Jenkins J."/>
            <person name="Grimwood J."/>
            <person name="Baten A."/>
        </authorList>
    </citation>
    <scope>NUCLEOTIDE SEQUENCE</scope>
    <source>
        <strain evidence="1">CV2-018</strain>
    </source>
</reference>
<dbReference type="Proteomes" id="UP000806378">
    <property type="component" value="Unassembled WGS sequence"/>
</dbReference>